<dbReference type="Gene3D" id="1.10.287.470">
    <property type="entry name" value="Helix hairpin bin"/>
    <property type="match status" value="1"/>
</dbReference>
<evidence type="ECO:0000259" key="4">
    <source>
        <dbReference type="Pfam" id="PF25917"/>
    </source>
</evidence>
<evidence type="ECO:0000256" key="3">
    <source>
        <dbReference type="SAM" id="SignalP"/>
    </source>
</evidence>
<dbReference type="Gene3D" id="2.40.420.20">
    <property type="match status" value="1"/>
</dbReference>
<reference evidence="6" key="1">
    <citation type="journal article" date="2014" name="Int. J. Syst. Evol. Microbiol.">
        <title>Complete genome sequence of Corynebacterium casei LMG S-19264T (=DSM 44701T), isolated from a smear-ripened cheese.</title>
        <authorList>
            <consortium name="US DOE Joint Genome Institute (JGI-PGF)"/>
            <person name="Walter F."/>
            <person name="Albersmeier A."/>
            <person name="Kalinowski J."/>
            <person name="Ruckert C."/>
        </authorList>
    </citation>
    <scope>NUCLEOTIDE SEQUENCE</scope>
    <source>
        <strain evidence="6">KCTC 22164</strain>
    </source>
</reference>
<evidence type="ECO:0000256" key="2">
    <source>
        <dbReference type="SAM" id="Coils"/>
    </source>
</evidence>
<evidence type="ECO:0000313" key="7">
    <source>
        <dbReference type="Proteomes" id="UP000631300"/>
    </source>
</evidence>
<dbReference type="GO" id="GO:1990281">
    <property type="term" value="C:efflux pump complex"/>
    <property type="evidence" value="ECO:0007669"/>
    <property type="project" value="TreeGrafter"/>
</dbReference>
<dbReference type="Gene3D" id="2.40.30.170">
    <property type="match status" value="1"/>
</dbReference>
<dbReference type="SUPFAM" id="SSF111369">
    <property type="entry name" value="HlyD-like secretion proteins"/>
    <property type="match status" value="1"/>
</dbReference>
<dbReference type="RefSeq" id="WP_189405349.1">
    <property type="nucleotide sequence ID" value="NZ_BMXP01000003.1"/>
</dbReference>
<dbReference type="Pfam" id="PF25917">
    <property type="entry name" value="BSH_RND"/>
    <property type="match status" value="1"/>
</dbReference>
<dbReference type="GO" id="GO:0015562">
    <property type="term" value="F:efflux transmembrane transporter activity"/>
    <property type="evidence" value="ECO:0007669"/>
    <property type="project" value="TreeGrafter"/>
</dbReference>
<feature type="domain" description="Multidrug resistance protein MdtA-like barrel-sandwich hybrid" evidence="4">
    <location>
        <begin position="56"/>
        <end position="207"/>
    </location>
</feature>
<dbReference type="InterPro" id="IPR006143">
    <property type="entry name" value="RND_pump_MFP"/>
</dbReference>
<sequence length="382" mass="40799">MKKALIMTCIIMSMASLVGWINVRNGHDEVMVNVETASTGVLSDTVLSSGNFVFNNQIKIRPEVSGRVKQILVEEGEFIREGQLLLRLDTAAYAAEVERASAQAAQNRIEIARQEERLANLERQLQRNVQLLNEGFVQVEKVDGLKSAVAVARIDVDAAQTGLEQAKASLSLARDKLAKTSFTAPMDGLVSSLDIKAGETVIAGTTNIVGSDLMTIADPSAILAELRVDEADIANVNLDQPVEVYAAAYPKQALSGNVVKIGTSAKRLSNGPGLAFEVKVLMNESHVSLFPGMSCRAEIITATGNSTTNVPIAAVQYHDNKGYVWQVENGRSRKVPVTLGMATDTEQAILSGLNVGDDVIVGPARTLSRLKNDTPVNAGSSS</sequence>
<feature type="signal peptide" evidence="3">
    <location>
        <begin position="1"/>
        <end position="18"/>
    </location>
</feature>
<reference evidence="6" key="2">
    <citation type="submission" date="2020-09" db="EMBL/GenBank/DDBJ databases">
        <authorList>
            <person name="Sun Q."/>
            <person name="Kim S."/>
        </authorList>
    </citation>
    <scope>NUCLEOTIDE SEQUENCE</scope>
    <source>
        <strain evidence="6">KCTC 22164</strain>
    </source>
</reference>
<comment type="caution">
    <text evidence="6">The sequence shown here is derived from an EMBL/GenBank/DDBJ whole genome shotgun (WGS) entry which is preliminary data.</text>
</comment>
<accession>A0A918MZ53</accession>
<gene>
    <name evidence="6" type="ORF">GCM10007391_16940</name>
</gene>
<feature type="domain" description="YknX-like C-terminal permuted SH3-like" evidence="5">
    <location>
        <begin position="308"/>
        <end position="368"/>
    </location>
</feature>
<proteinExistence type="inferred from homology"/>
<dbReference type="NCBIfam" id="TIGR01730">
    <property type="entry name" value="RND_mfp"/>
    <property type="match status" value="1"/>
</dbReference>
<dbReference type="InterPro" id="IPR058625">
    <property type="entry name" value="MdtA-like_BSH"/>
</dbReference>
<dbReference type="PANTHER" id="PTHR30469:SF33">
    <property type="entry name" value="SLR1207 PROTEIN"/>
    <property type="match status" value="1"/>
</dbReference>
<evidence type="ECO:0000313" key="6">
    <source>
        <dbReference type="EMBL" id="GGW83933.1"/>
    </source>
</evidence>
<dbReference type="InterPro" id="IPR058637">
    <property type="entry name" value="YknX-like_C"/>
</dbReference>
<evidence type="ECO:0000259" key="5">
    <source>
        <dbReference type="Pfam" id="PF25989"/>
    </source>
</evidence>
<keyword evidence="7" id="KW-1185">Reference proteome</keyword>
<dbReference type="Pfam" id="PF25989">
    <property type="entry name" value="YknX_C"/>
    <property type="match status" value="1"/>
</dbReference>
<dbReference type="Gene3D" id="2.40.50.100">
    <property type="match status" value="1"/>
</dbReference>
<evidence type="ECO:0000256" key="1">
    <source>
        <dbReference type="ARBA" id="ARBA00009477"/>
    </source>
</evidence>
<dbReference type="PANTHER" id="PTHR30469">
    <property type="entry name" value="MULTIDRUG RESISTANCE PROTEIN MDTA"/>
    <property type="match status" value="1"/>
</dbReference>
<organism evidence="6 7">
    <name type="scientific">Alteromonas halophila</name>
    <dbReference type="NCBI Taxonomy" id="516698"/>
    <lineage>
        <taxon>Bacteria</taxon>
        <taxon>Pseudomonadati</taxon>
        <taxon>Pseudomonadota</taxon>
        <taxon>Gammaproteobacteria</taxon>
        <taxon>Alteromonadales</taxon>
        <taxon>Alteromonadaceae</taxon>
        <taxon>Alteromonas/Salinimonas group</taxon>
        <taxon>Alteromonas</taxon>
    </lineage>
</organism>
<name>A0A918MZ53_9ALTE</name>
<keyword evidence="2" id="KW-0175">Coiled coil</keyword>
<dbReference type="AlphaFoldDB" id="A0A918MZ53"/>
<protein>
    <submittedName>
        <fullName evidence="6">RND transporter</fullName>
    </submittedName>
</protein>
<feature type="chain" id="PRO_5037357373" evidence="3">
    <location>
        <begin position="19"/>
        <end position="382"/>
    </location>
</feature>
<comment type="similarity">
    <text evidence="1">Belongs to the membrane fusion protein (MFP) (TC 8.A.1) family.</text>
</comment>
<dbReference type="Proteomes" id="UP000631300">
    <property type="component" value="Unassembled WGS sequence"/>
</dbReference>
<feature type="coiled-coil region" evidence="2">
    <location>
        <begin position="95"/>
        <end position="131"/>
    </location>
</feature>
<keyword evidence="3" id="KW-0732">Signal</keyword>
<dbReference type="EMBL" id="BMXP01000003">
    <property type="protein sequence ID" value="GGW83933.1"/>
    <property type="molecule type" value="Genomic_DNA"/>
</dbReference>